<sequence>MKKTVTDRSQLVVLISKDINAGILPAGSWLKQIDLEERYGSSRLDVRRALDQLVVKRMVEHLPNRGYYVHTPDLAQVSDAREIRVALECAAVNQMVVSDADLEQLDALAERFNTLVQEGTLLERYNANLDFHRTLYELCSNQLLIEFIEDMRSRPPSSPGGTWRTHVRAEQSSREHFQMVDALRNNDRERLKQLIAAHIRQIPLEQ</sequence>
<dbReference type="SUPFAM" id="SSF48008">
    <property type="entry name" value="GntR ligand-binding domain-like"/>
    <property type="match status" value="1"/>
</dbReference>
<keyword evidence="2" id="KW-0238">DNA-binding</keyword>
<name>A0A085VBE0_PSESX</name>
<evidence type="ECO:0000259" key="4">
    <source>
        <dbReference type="PROSITE" id="PS50949"/>
    </source>
</evidence>
<reference evidence="5 6" key="1">
    <citation type="submission" date="2014-07" db="EMBL/GenBank/DDBJ databases">
        <title>Draft Genome Sequences of Environmental Pseudomonas syringae strains.</title>
        <authorList>
            <person name="Baltrus D.A."/>
            <person name="Berge O."/>
            <person name="Morris C."/>
        </authorList>
    </citation>
    <scope>NUCLEOTIDE SEQUENCE [LARGE SCALE GENOMIC DNA]</scope>
    <source>
        <strain evidence="5 6">CEB003</strain>
    </source>
</reference>
<dbReference type="PANTHER" id="PTHR43537">
    <property type="entry name" value="TRANSCRIPTIONAL REGULATOR, GNTR FAMILY"/>
    <property type="match status" value="1"/>
</dbReference>
<feature type="domain" description="HTH gntR-type" evidence="4">
    <location>
        <begin position="5"/>
        <end position="72"/>
    </location>
</feature>
<accession>A0A085VBE0</accession>
<dbReference type="PATRIC" id="fig|317.174.peg.1565"/>
<comment type="caution">
    <text evidence="5">The sequence shown here is derived from an EMBL/GenBank/DDBJ whole genome shotgun (WGS) entry which is preliminary data.</text>
</comment>
<evidence type="ECO:0000256" key="3">
    <source>
        <dbReference type="ARBA" id="ARBA00023163"/>
    </source>
</evidence>
<dbReference type="PANTHER" id="PTHR43537:SF24">
    <property type="entry name" value="GLUCONATE OPERON TRANSCRIPTIONAL REPRESSOR"/>
    <property type="match status" value="1"/>
</dbReference>
<keyword evidence="1" id="KW-0805">Transcription regulation</keyword>
<dbReference type="SUPFAM" id="SSF46785">
    <property type="entry name" value="Winged helix' DNA-binding domain"/>
    <property type="match status" value="1"/>
</dbReference>
<dbReference type="PROSITE" id="PS50949">
    <property type="entry name" value="HTH_GNTR"/>
    <property type="match status" value="1"/>
</dbReference>
<dbReference type="SMART" id="SM00345">
    <property type="entry name" value="HTH_GNTR"/>
    <property type="match status" value="1"/>
</dbReference>
<dbReference type="InterPro" id="IPR008920">
    <property type="entry name" value="TF_FadR/GntR_C"/>
</dbReference>
<evidence type="ECO:0000313" key="5">
    <source>
        <dbReference type="EMBL" id="KFE52753.1"/>
    </source>
</evidence>
<dbReference type="SMART" id="SM00895">
    <property type="entry name" value="FCD"/>
    <property type="match status" value="1"/>
</dbReference>
<gene>
    <name evidence="5" type="ORF">IV02_07690</name>
</gene>
<dbReference type="InterPro" id="IPR011711">
    <property type="entry name" value="GntR_C"/>
</dbReference>
<evidence type="ECO:0000256" key="1">
    <source>
        <dbReference type="ARBA" id="ARBA00023015"/>
    </source>
</evidence>
<evidence type="ECO:0000313" key="6">
    <source>
        <dbReference type="Proteomes" id="UP000028643"/>
    </source>
</evidence>
<dbReference type="GO" id="GO:0003677">
    <property type="term" value="F:DNA binding"/>
    <property type="evidence" value="ECO:0007669"/>
    <property type="project" value="UniProtKB-KW"/>
</dbReference>
<dbReference type="Pfam" id="PF00392">
    <property type="entry name" value="GntR"/>
    <property type="match status" value="1"/>
</dbReference>
<protein>
    <submittedName>
        <fullName evidence="5">Transcriptional regulator</fullName>
    </submittedName>
</protein>
<proteinExistence type="predicted"/>
<dbReference type="InterPro" id="IPR036390">
    <property type="entry name" value="WH_DNA-bd_sf"/>
</dbReference>
<dbReference type="GO" id="GO:0003700">
    <property type="term" value="F:DNA-binding transcription factor activity"/>
    <property type="evidence" value="ECO:0007669"/>
    <property type="project" value="InterPro"/>
</dbReference>
<dbReference type="Proteomes" id="UP000028643">
    <property type="component" value="Unassembled WGS sequence"/>
</dbReference>
<evidence type="ECO:0000256" key="2">
    <source>
        <dbReference type="ARBA" id="ARBA00023125"/>
    </source>
</evidence>
<dbReference type="AlphaFoldDB" id="A0A085VBE0"/>
<dbReference type="InterPro" id="IPR036388">
    <property type="entry name" value="WH-like_DNA-bd_sf"/>
</dbReference>
<dbReference type="EMBL" id="JPQT01000096">
    <property type="protein sequence ID" value="KFE52753.1"/>
    <property type="molecule type" value="Genomic_DNA"/>
</dbReference>
<dbReference type="Gene3D" id="1.10.10.10">
    <property type="entry name" value="Winged helix-like DNA-binding domain superfamily/Winged helix DNA-binding domain"/>
    <property type="match status" value="1"/>
</dbReference>
<organism evidence="5 6">
    <name type="scientific">Pseudomonas syringae</name>
    <dbReference type="NCBI Taxonomy" id="317"/>
    <lineage>
        <taxon>Bacteria</taxon>
        <taxon>Pseudomonadati</taxon>
        <taxon>Pseudomonadota</taxon>
        <taxon>Gammaproteobacteria</taxon>
        <taxon>Pseudomonadales</taxon>
        <taxon>Pseudomonadaceae</taxon>
        <taxon>Pseudomonas</taxon>
    </lineage>
</organism>
<dbReference type="InterPro" id="IPR000524">
    <property type="entry name" value="Tscrpt_reg_HTH_GntR"/>
</dbReference>
<keyword evidence="3" id="KW-0804">Transcription</keyword>
<dbReference type="Gene3D" id="1.20.120.530">
    <property type="entry name" value="GntR ligand-binding domain-like"/>
    <property type="match status" value="1"/>
</dbReference>
<dbReference type="Pfam" id="PF07729">
    <property type="entry name" value="FCD"/>
    <property type="match status" value="1"/>
</dbReference>